<feature type="compositionally biased region" description="Gly residues" evidence="1">
    <location>
        <begin position="197"/>
        <end position="209"/>
    </location>
</feature>
<feature type="compositionally biased region" description="Basic and acidic residues" evidence="1">
    <location>
        <begin position="326"/>
        <end position="343"/>
    </location>
</feature>
<dbReference type="SUPFAM" id="SSF47459">
    <property type="entry name" value="HLH, helix-loop-helix DNA-binding domain"/>
    <property type="match status" value="1"/>
</dbReference>
<feature type="compositionally biased region" description="Low complexity" evidence="1">
    <location>
        <begin position="94"/>
        <end position="112"/>
    </location>
</feature>
<dbReference type="VEuPathDB" id="FungiDB:BD410DRAFT_313378"/>
<keyword evidence="3" id="KW-1185">Reference proteome</keyword>
<protein>
    <submittedName>
        <fullName evidence="2">Uncharacterized protein</fullName>
    </submittedName>
</protein>
<dbReference type="GO" id="GO:0046983">
    <property type="term" value="F:protein dimerization activity"/>
    <property type="evidence" value="ECO:0007669"/>
    <property type="project" value="InterPro"/>
</dbReference>
<dbReference type="EMBL" id="ML170430">
    <property type="protein sequence ID" value="TDL13929.1"/>
    <property type="molecule type" value="Genomic_DNA"/>
</dbReference>
<feature type="region of interest" description="Disordered" evidence="1">
    <location>
        <begin position="270"/>
        <end position="359"/>
    </location>
</feature>
<dbReference type="InterPro" id="IPR036638">
    <property type="entry name" value="HLH_DNA-bd_sf"/>
</dbReference>
<dbReference type="OrthoDB" id="690068at2759"/>
<dbReference type="AlphaFoldDB" id="A0A4Y7PH89"/>
<evidence type="ECO:0000313" key="2">
    <source>
        <dbReference type="EMBL" id="TDL13929.1"/>
    </source>
</evidence>
<sequence>MLDPSGGSASGALFNSSFCDSSCFPPRLGYRRHHHSSVNVHPPTSAPHAFVVPPRSAFRIPRMMSNRSLTICLCSIGTVNPGEDVFTGLAGEGSPASASKKDSPSAAQTAAQAASAAAAAQAAADEEAKEGGPVKANKGMILRKSVEYIRYLQQLVNAQAARNRDLEAQLVRAGVSTAGGSGGSPAGVTSSPSSNGNGNGMGGGGGVNGKGDEGDVLNLHSFGPEDGESPGSAGEYLGMNLGMGGMSMGGVGFGGLEPMAESHEMEMDEDYGHHHHHPGHSQPHPGHYHPQQHHQQQQQHHAHHQQHGVNGHTNTNGMNGLGRMRPQRDGSGDLESVGEKEETSPSAGSLGAGLVLGRA</sequence>
<dbReference type="Proteomes" id="UP000294933">
    <property type="component" value="Unassembled WGS sequence"/>
</dbReference>
<dbReference type="STRING" id="50990.A0A4Y7PH89"/>
<feature type="compositionally biased region" description="Low complexity" evidence="1">
    <location>
        <begin position="344"/>
        <end position="359"/>
    </location>
</feature>
<name>A0A4Y7PH89_9AGAM</name>
<gene>
    <name evidence="2" type="ORF">BD410DRAFT_313378</name>
</gene>
<feature type="region of interest" description="Disordered" evidence="1">
    <location>
        <begin position="176"/>
        <end position="215"/>
    </location>
</feature>
<accession>A0A4Y7PH89</accession>
<proteinExistence type="predicted"/>
<feature type="compositionally biased region" description="Low complexity" evidence="1">
    <location>
        <begin position="186"/>
        <end position="196"/>
    </location>
</feature>
<evidence type="ECO:0000256" key="1">
    <source>
        <dbReference type="SAM" id="MobiDB-lite"/>
    </source>
</evidence>
<organism evidence="2 3">
    <name type="scientific">Rickenella mellea</name>
    <dbReference type="NCBI Taxonomy" id="50990"/>
    <lineage>
        <taxon>Eukaryota</taxon>
        <taxon>Fungi</taxon>
        <taxon>Dikarya</taxon>
        <taxon>Basidiomycota</taxon>
        <taxon>Agaricomycotina</taxon>
        <taxon>Agaricomycetes</taxon>
        <taxon>Hymenochaetales</taxon>
        <taxon>Rickenellaceae</taxon>
        <taxon>Rickenella</taxon>
    </lineage>
</organism>
<evidence type="ECO:0000313" key="3">
    <source>
        <dbReference type="Proteomes" id="UP000294933"/>
    </source>
</evidence>
<reference evidence="2 3" key="1">
    <citation type="submission" date="2018-06" db="EMBL/GenBank/DDBJ databases">
        <title>A transcriptomic atlas of mushroom development highlights an independent origin of complex multicellularity.</title>
        <authorList>
            <consortium name="DOE Joint Genome Institute"/>
            <person name="Krizsan K."/>
            <person name="Almasi E."/>
            <person name="Merenyi Z."/>
            <person name="Sahu N."/>
            <person name="Viragh M."/>
            <person name="Koszo T."/>
            <person name="Mondo S."/>
            <person name="Kiss B."/>
            <person name="Balint B."/>
            <person name="Kues U."/>
            <person name="Barry K."/>
            <person name="Hegedus J.C."/>
            <person name="Henrissat B."/>
            <person name="Johnson J."/>
            <person name="Lipzen A."/>
            <person name="Ohm R."/>
            <person name="Nagy I."/>
            <person name="Pangilinan J."/>
            <person name="Yan J."/>
            <person name="Xiong Y."/>
            <person name="Grigoriev I.V."/>
            <person name="Hibbett D.S."/>
            <person name="Nagy L.G."/>
        </authorList>
    </citation>
    <scope>NUCLEOTIDE SEQUENCE [LARGE SCALE GENOMIC DNA]</scope>
    <source>
        <strain evidence="2 3">SZMC22713</strain>
    </source>
</reference>
<feature type="region of interest" description="Disordered" evidence="1">
    <location>
        <begin position="91"/>
        <end position="112"/>
    </location>
</feature>
<dbReference type="Gene3D" id="4.10.280.10">
    <property type="entry name" value="Helix-loop-helix DNA-binding domain"/>
    <property type="match status" value="1"/>
</dbReference>